<keyword evidence="2" id="KW-1185">Reference proteome</keyword>
<dbReference type="GO" id="GO:0030638">
    <property type="term" value="P:polyketide metabolic process"/>
    <property type="evidence" value="ECO:0007669"/>
    <property type="project" value="InterPro"/>
</dbReference>
<name>A0A511MVK2_DEIC1</name>
<evidence type="ECO:0008006" key="3">
    <source>
        <dbReference type="Google" id="ProtNLM"/>
    </source>
</evidence>
<dbReference type="OrthoDB" id="7876517at2"/>
<dbReference type="Gene3D" id="3.10.450.50">
    <property type="match status" value="1"/>
</dbReference>
<protein>
    <recommendedName>
        <fullName evidence="3">Ester cyclase</fullName>
    </recommendedName>
</protein>
<dbReference type="RefSeq" id="WP_146881760.1">
    <property type="nucleotide sequence ID" value="NZ_BJXB01000001.1"/>
</dbReference>
<comment type="caution">
    <text evidence="1">The sequence shown here is derived from an EMBL/GenBank/DDBJ whole genome shotgun (WGS) entry which is preliminary data.</text>
</comment>
<organism evidence="1 2">
    <name type="scientific">Deinococcus cellulosilyticus (strain DSM 18568 / NBRC 106333 / KACC 11606 / 5516J-15)</name>
    <dbReference type="NCBI Taxonomy" id="1223518"/>
    <lineage>
        <taxon>Bacteria</taxon>
        <taxon>Thermotogati</taxon>
        <taxon>Deinococcota</taxon>
        <taxon>Deinococci</taxon>
        <taxon>Deinococcales</taxon>
        <taxon>Deinococcaceae</taxon>
        <taxon>Deinococcus</taxon>
    </lineage>
</organism>
<reference evidence="1 2" key="1">
    <citation type="submission" date="2019-07" db="EMBL/GenBank/DDBJ databases">
        <title>Whole genome shotgun sequence of Deinococcus cellulosilyticus NBRC 106333.</title>
        <authorList>
            <person name="Hosoyama A."/>
            <person name="Uohara A."/>
            <person name="Ohji S."/>
            <person name="Ichikawa N."/>
        </authorList>
    </citation>
    <scope>NUCLEOTIDE SEQUENCE [LARGE SCALE GENOMIC DNA]</scope>
    <source>
        <strain evidence="1 2">NBRC 106333</strain>
    </source>
</reference>
<proteinExistence type="predicted"/>
<evidence type="ECO:0000313" key="2">
    <source>
        <dbReference type="Proteomes" id="UP000321306"/>
    </source>
</evidence>
<sequence length="143" mass="16218">MQKTLDATSVAEHLIHRYFEEVWNQGHLDVLDEIMAPDYQNHSSSIPDPVPGPAGLRPIVAAMRQAFPDLHYEIQDLVVTGTKVAVRVHMTGTHLGDFFGIAPTGQQVRVQQFQIEWIREGQIVAHWRQTDDLTLMRQLGVIQ</sequence>
<dbReference type="PANTHER" id="PTHR38436">
    <property type="entry name" value="POLYKETIDE CYCLASE SNOAL-LIKE DOMAIN"/>
    <property type="match status" value="1"/>
</dbReference>
<dbReference type="PANTHER" id="PTHR38436:SF1">
    <property type="entry name" value="ESTER CYCLASE"/>
    <property type="match status" value="1"/>
</dbReference>
<dbReference type="EMBL" id="BJXB01000001">
    <property type="protein sequence ID" value="GEM44613.1"/>
    <property type="molecule type" value="Genomic_DNA"/>
</dbReference>
<evidence type="ECO:0000313" key="1">
    <source>
        <dbReference type="EMBL" id="GEM44613.1"/>
    </source>
</evidence>
<dbReference type="AlphaFoldDB" id="A0A511MVK2"/>
<dbReference type="InterPro" id="IPR009959">
    <property type="entry name" value="Cyclase_SnoaL-like"/>
</dbReference>
<gene>
    <name evidence="1" type="ORF">DC3_02480</name>
</gene>
<dbReference type="Proteomes" id="UP000321306">
    <property type="component" value="Unassembled WGS sequence"/>
</dbReference>
<accession>A0A511MVK2</accession>
<dbReference type="SUPFAM" id="SSF54427">
    <property type="entry name" value="NTF2-like"/>
    <property type="match status" value="1"/>
</dbReference>
<dbReference type="Pfam" id="PF07366">
    <property type="entry name" value="SnoaL"/>
    <property type="match status" value="1"/>
</dbReference>
<dbReference type="InterPro" id="IPR032710">
    <property type="entry name" value="NTF2-like_dom_sf"/>
</dbReference>